<evidence type="ECO:0000313" key="2">
    <source>
        <dbReference type="EMBL" id="TGO81652.1"/>
    </source>
</evidence>
<dbReference type="EMBL" id="PQXO01001060">
    <property type="protein sequence ID" value="TGO81652.1"/>
    <property type="molecule type" value="Genomic_DNA"/>
</dbReference>
<sequence>MSSTPSHKSNDTSFPDPNIPRSSEYTDMQTVPEITIHNPAGDEIPSDSPAPFVRRQIPLFLQPKTIERTEDPDLVETQSVRVTDTTVTSTDSSTLPSSSQQRQRPRSNALHFSGEEFGISPDGTLDLRLPTLDEQVRAVVFPEMDIRSPDRAMGTHLPRTAEEVRTISTAGLDISSRVREFQRARRLRHLDQSRRQHITRRHRRARRHAMDVVPGRPVSSILTRPSSNTSRPMTHRGSTNNVDVDDEAVNMDPPLPDPAMNLDTFTARRNIRSRSALSNVMSTSDLEDVDEDEEYKNRGNTGLSCDFVTLPERLQARGYGKPTVQRRSARRTFTTPVNSESPDVVSTSPSTSISRLSTTKEQQNKSQATGTGTGNTTVSSRKLSQNATVRLWVAMYRTNDMKQQDLERMRAEGVDDIPISKLSITGPSRK</sequence>
<accession>A0A4Z1KDP1</accession>
<feature type="compositionally biased region" description="Low complexity" evidence="1">
    <location>
        <begin position="77"/>
        <end position="102"/>
    </location>
</feature>
<comment type="caution">
    <text evidence="2">The sequence shown here is derived from an EMBL/GenBank/DDBJ whole genome shotgun (WGS) entry which is preliminary data.</text>
</comment>
<protein>
    <submittedName>
        <fullName evidence="2">Uncharacterized protein</fullName>
    </submittedName>
</protein>
<organism evidence="2 3">
    <name type="scientific">Botrytis porri</name>
    <dbReference type="NCBI Taxonomy" id="87229"/>
    <lineage>
        <taxon>Eukaryota</taxon>
        <taxon>Fungi</taxon>
        <taxon>Dikarya</taxon>
        <taxon>Ascomycota</taxon>
        <taxon>Pezizomycotina</taxon>
        <taxon>Leotiomycetes</taxon>
        <taxon>Helotiales</taxon>
        <taxon>Sclerotiniaceae</taxon>
        <taxon>Botrytis</taxon>
    </lineage>
</organism>
<dbReference type="Proteomes" id="UP000297280">
    <property type="component" value="Unassembled WGS sequence"/>
</dbReference>
<feature type="compositionally biased region" description="Low complexity" evidence="1">
    <location>
        <begin position="339"/>
        <end position="359"/>
    </location>
</feature>
<feature type="region of interest" description="Disordered" evidence="1">
    <location>
        <begin position="316"/>
        <end position="382"/>
    </location>
</feature>
<feature type="compositionally biased region" description="Polar residues" evidence="1">
    <location>
        <begin position="1"/>
        <end position="29"/>
    </location>
</feature>
<gene>
    <name evidence="2" type="ORF">BPOR_1066g00010</name>
</gene>
<keyword evidence="3" id="KW-1185">Reference proteome</keyword>
<feature type="region of interest" description="Disordered" evidence="1">
    <location>
        <begin position="217"/>
        <end position="260"/>
    </location>
</feature>
<name>A0A4Z1KDP1_9HELO</name>
<proteinExistence type="predicted"/>
<feature type="region of interest" description="Disordered" evidence="1">
    <location>
        <begin position="63"/>
        <end position="109"/>
    </location>
</feature>
<feature type="compositionally biased region" description="Polar residues" evidence="1">
    <location>
        <begin position="220"/>
        <end position="242"/>
    </location>
</feature>
<evidence type="ECO:0000256" key="1">
    <source>
        <dbReference type="SAM" id="MobiDB-lite"/>
    </source>
</evidence>
<reference evidence="2 3" key="1">
    <citation type="submission" date="2017-12" db="EMBL/GenBank/DDBJ databases">
        <title>Comparative genomics of Botrytis spp.</title>
        <authorList>
            <person name="Valero-Jimenez C.A."/>
            <person name="Tapia P."/>
            <person name="Veloso J."/>
            <person name="Silva-Moreno E."/>
            <person name="Staats M."/>
            <person name="Valdes J.H."/>
            <person name="Van Kan J.A.L."/>
        </authorList>
    </citation>
    <scope>NUCLEOTIDE SEQUENCE [LARGE SCALE GENOMIC DNA]</scope>
    <source>
        <strain evidence="2 3">MUCL3349</strain>
    </source>
</reference>
<feature type="region of interest" description="Disordered" evidence="1">
    <location>
        <begin position="1"/>
        <end position="51"/>
    </location>
</feature>
<dbReference type="AlphaFoldDB" id="A0A4Z1KDP1"/>
<evidence type="ECO:0000313" key="3">
    <source>
        <dbReference type="Proteomes" id="UP000297280"/>
    </source>
</evidence>